<dbReference type="PANTHER" id="PTHR45138:SF9">
    <property type="entry name" value="DIGUANYLATE CYCLASE DGCM-RELATED"/>
    <property type="match status" value="1"/>
</dbReference>
<keyword evidence="7" id="KW-1185">Reference proteome</keyword>
<dbReference type="GO" id="GO:0005886">
    <property type="term" value="C:plasma membrane"/>
    <property type="evidence" value="ECO:0007669"/>
    <property type="project" value="TreeGrafter"/>
</dbReference>
<dbReference type="PROSITE" id="PS50887">
    <property type="entry name" value="GGDEF"/>
    <property type="match status" value="1"/>
</dbReference>
<dbReference type="InterPro" id="IPR001789">
    <property type="entry name" value="Sig_transdc_resp-reg_receiver"/>
</dbReference>
<feature type="modified residue" description="4-aspartylphosphate" evidence="3">
    <location>
        <position position="175"/>
    </location>
</feature>
<dbReference type="SUPFAM" id="SSF52172">
    <property type="entry name" value="CheY-like"/>
    <property type="match status" value="2"/>
</dbReference>
<dbReference type="GO" id="GO:0052621">
    <property type="term" value="F:diguanylate cyclase activity"/>
    <property type="evidence" value="ECO:0007669"/>
    <property type="project" value="UniProtKB-EC"/>
</dbReference>
<comment type="catalytic activity">
    <reaction evidence="2">
        <text>2 GTP = 3',3'-c-di-GMP + 2 diphosphate</text>
        <dbReference type="Rhea" id="RHEA:24898"/>
        <dbReference type="ChEBI" id="CHEBI:33019"/>
        <dbReference type="ChEBI" id="CHEBI:37565"/>
        <dbReference type="ChEBI" id="CHEBI:58805"/>
        <dbReference type="EC" id="2.7.7.65"/>
    </reaction>
</comment>
<dbReference type="InterPro" id="IPR050469">
    <property type="entry name" value="Diguanylate_Cyclase"/>
</dbReference>
<dbReference type="InterPro" id="IPR029787">
    <property type="entry name" value="Nucleotide_cyclase"/>
</dbReference>
<dbReference type="NCBIfam" id="TIGR00254">
    <property type="entry name" value="GGDEF"/>
    <property type="match status" value="1"/>
</dbReference>
<name>A0A4Y8WCZ7_9VIBR</name>
<evidence type="ECO:0000256" key="1">
    <source>
        <dbReference type="ARBA" id="ARBA00012528"/>
    </source>
</evidence>
<reference evidence="6 7" key="1">
    <citation type="submission" date="2019-01" db="EMBL/GenBank/DDBJ databases">
        <title>Vibrio BEI176 sp. nov, a marine bacterium isolated from China: eastern marignal seas.</title>
        <authorList>
            <person name="Li B."/>
        </authorList>
    </citation>
    <scope>NUCLEOTIDE SEQUENCE [LARGE SCALE GENOMIC DNA]</scope>
    <source>
        <strain evidence="6 7">BEI176</strain>
    </source>
</reference>
<dbReference type="PROSITE" id="PS51257">
    <property type="entry name" value="PROKAR_LIPOPROTEIN"/>
    <property type="match status" value="1"/>
</dbReference>
<evidence type="ECO:0000256" key="2">
    <source>
        <dbReference type="ARBA" id="ARBA00034247"/>
    </source>
</evidence>
<organism evidence="6 7">
    <name type="scientific">Vibrio ouci</name>
    <dbReference type="NCBI Taxonomy" id="2499078"/>
    <lineage>
        <taxon>Bacteria</taxon>
        <taxon>Pseudomonadati</taxon>
        <taxon>Pseudomonadota</taxon>
        <taxon>Gammaproteobacteria</taxon>
        <taxon>Vibrionales</taxon>
        <taxon>Vibrionaceae</taxon>
        <taxon>Vibrio</taxon>
    </lineage>
</organism>
<dbReference type="Pfam" id="PF00072">
    <property type="entry name" value="Response_reg"/>
    <property type="match status" value="2"/>
</dbReference>
<dbReference type="OrthoDB" id="9812260at2"/>
<evidence type="ECO:0000259" key="5">
    <source>
        <dbReference type="PROSITE" id="PS50887"/>
    </source>
</evidence>
<dbReference type="RefSeq" id="WP_134836311.1">
    <property type="nucleotide sequence ID" value="NZ_SATR01000024.1"/>
</dbReference>
<evidence type="ECO:0000256" key="3">
    <source>
        <dbReference type="PROSITE-ProRule" id="PRU00169"/>
    </source>
</evidence>
<comment type="caution">
    <text evidence="6">The sequence shown here is derived from an EMBL/GenBank/DDBJ whole genome shotgun (WGS) entry which is preliminary data.</text>
</comment>
<dbReference type="AlphaFoldDB" id="A0A4Y8WCZ7"/>
<evidence type="ECO:0000313" key="6">
    <source>
        <dbReference type="EMBL" id="TFH90707.1"/>
    </source>
</evidence>
<dbReference type="Proteomes" id="UP000297753">
    <property type="component" value="Unassembled WGS sequence"/>
</dbReference>
<gene>
    <name evidence="6" type="ORF">ELS82_15715</name>
</gene>
<feature type="domain" description="Response regulatory" evidence="4">
    <location>
        <begin position="125"/>
        <end position="242"/>
    </location>
</feature>
<feature type="domain" description="Response regulatory" evidence="4">
    <location>
        <begin position="4"/>
        <end position="117"/>
    </location>
</feature>
<dbReference type="CDD" id="cd01949">
    <property type="entry name" value="GGDEF"/>
    <property type="match status" value="1"/>
</dbReference>
<sequence>MNNKVLVVEDSRAYRNYLVQQLAALGCQVYDAESYAQAELLLKQHKDFRFAVLDYCLPDGQDGEVIDLVLSYRQKVIVLTATFNDEARERFIAKGVVDYILKDSMASVSYLLPLAKRLLNNDQHHALVVDDSPTVRNHVAQLLEHQYIRTTQAENGQQALEKLEENSDITFVITDHDMPEKDGIIMTREIRQSYDKNSLAILGLSGNESKTLTAQFLKAGANDFLTKPFNQEEFYCRVHQLLDMKDATDELYKLANQDALTGLWNRRFLFNQACTGCEHSNIAMLDIDYFKKVNDTYGHDGGDATLKMVANILKIYFPEDVVVRFGGEEFCIQSCAPFDEFISRIENMRQRVEKTPIKHNGQHIQVTISIGVCNLNTDLNDQIKIADDHLYSAKAAGRNQTISS</sequence>
<dbReference type="Pfam" id="PF00990">
    <property type="entry name" value="GGDEF"/>
    <property type="match status" value="1"/>
</dbReference>
<dbReference type="GO" id="GO:0000160">
    <property type="term" value="P:phosphorelay signal transduction system"/>
    <property type="evidence" value="ECO:0007669"/>
    <property type="project" value="InterPro"/>
</dbReference>
<dbReference type="GO" id="GO:0043709">
    <property type="term" value="P:cell adhesion involved in single-species biofilm formation"/>
    <property type="evidence" value="ECO:0007669"/>
    <property type="project" value="TreeGrafter"/>
</dbReference>
<dbReference type="InterPro" id="IPR000160">
    <property type="entry name" value="GGDEF_dom"/>
</dbReference>
<dbReference type="InterPro" id="IPR043128">
    <property type="entry name" value="Rev_trsase/Diguanyl_cyclase"/>
</dbReference>
<dbReference type="Gene3D" id="3.40.50.2300">
    <property type="match status" value="2"/>
</dbReference>
<dbReference type="EC" id="2.7.7.65" evidence="1"/>
<accession>A0A4Y8WCZ7</accession>
<protein>
    <recommendedName>
        <fullName evidence="1">diguanylate cyclase</fullName>
        <ecNumber evidence="1">2.7.7.65</ecNumber>
    </recommendedName>
</protein>
<feature type="domain" description="GGDEF" evidence="5">
    <location>
        <begin position="278"/>
        <end position="404"/>
    </location>
</feature>
<proteinExistence type="predicted"/>
<dbReference type="SMART" id="SM00448">
    <property type="entry name" value="REC"/>
    <property type="match status" value="2"/>
</dbReference>
<dbReference type="EMBL" id="SATR01000024">
    <property type="protein sequence ID" value="TFH90707.1"/>
    <property type="molecule type" value="Genomic_DNA"/>
</dbReference>
<dbReference type="SUPFAM" id="SSF55073">
    <property type="entry name" value="Nucleotide cyclase"/>
    <property type="match status" value="1"/>
</dbReference>
<dbReference type="PROSITE" id="PS50110">
    <property type="entry name" value="RESPONSE_REGULATORY"/>
    <property type="match status" value="2"/>
</dbReference>
<keyword evidence="3" id="KW-0597">Phosphoprotein</keyword>
<feature type="modified residue" description="4-aspartylphosphate" evidence="3">
    <location>
        <position position="54"/>
    </location>
</feature>
<dbReference type="SMART" id="SM00267">
    <property type="entry name" value="GGDEF"/>
    <property type="match status" value="1"/>
</dbReference>
<evidence type="ECO:0000313" key="7">
    <source>
        <dbReference type="Proteomes" id="UP000297753"/>
    </source>
</evidence>
<dbReference type="PANTHER" id="PTHR45138">
    <property type="entry name" value="REGULATORY COMPONENTS OF SENSORY TRANSDUCTION SYSTEM"/>
    <property type="match status" value="1"/>
</dbReference>
<dbReference type="InterPro" id="IPR011006">
    <property type="entry name" value="CheY-like_superfamily"/>
</dbReference>
<dbReference type="GO" id="GO:1902201">
    <property type="term" value="P:negative regulation of bacterial-type flagellum-dependent cell motility"/>
    <property type="evidence" value="ECO:0007669"/>
    <property type="project" value="TreeGrafter"/>
</dbReference>
<dbReference type="Gene3D" id="3.30.70.270">
    <property type="match status" value="1"/>
</dbReference>
<evidence type="ECO:0000259" key="4">
    <source>
        <dbReference type="PROSITE" id="PS50110"/>
    </source>
</evidence>